<dbReference type="InterPro" id="IPR036890">
    <property type="entry name" value="HATPase_C_sf"/>
</dbReference>
<keyword evidence="8" id="KW-1185">Reference proteome</keyword>
<dbReference type="RefSeq" id="WP_012765958.1">
    <property type="nucleotide sequence ID" value="NC_012881.1"/>
</dbReference>
<dbReference type="EC" id="2.7.13.3" evidence="2"/>
<dbReference type="AlphaFoldDB" id="C6BWV2"/>
<feature type="domain" description="PAS" evidence="5">
    <location>
        <begin position="2"/>
        <end position="72"/>
    </location>
</feature>
<evidence type="ECO:0000313" key="8">
    <source>
        <dbReference type="Proteomes" id="UP000002601"/>
    </source>
</evidence>
<dbReference type="SUPFAM" id="SSF55785">
    <property type="entry name" value="PYP-like sensor domain (PAS domain)"/>
    <property type="match status" value="1"/>
</dbReference>
<dbReference type="CDD" id="cd00082">
    <property type="entry name" value="HisKA"/>
    <property type="match status" value="1"/>
</dbReference>
<dbReference type="NCBIfam" id="TIGR00229">
    <property type="entry name" value="sensory_box"/>
    <property type="match status" value="1"/>
</dbReference>
<reference evidence="7 8" key="1">
    <citation type="submission" date="2009-06" db="EMBL/GenBank/DDBJ databases">
        <title>Complete sequence of Desulfovibrio salexigens DSM 2638.</title>
        <authorList>
            <consortium name="US DOE Joint Genome Institute"/>
            <person name="Lucas S."/>
            <person name="Copeland A."/>
            <person name="Lapidus A."/>
            <person name="Glavina del Rio T."/>
            <person name="Tice H."/>
            <person name="Bruce D."/>
            <person name="Goodwin L."/>
            <person name="Pitluck S."/>
            <person name="Munk A.C."/>
            <person name="Brettin T."/>
            <person name="Detter J.C."/>
            <person name="Han C."/>
            <person name="Tapia R."/>
            <person name="Larimer F."/>
            <person name="Land M."/>
            <person name="Hauser L."/>
            <person name="Kyrpides N."/>
            <person name="Anderson I."/>
            <person name="Wall J.D."/>
            <person name="Arkin A.P."/>
            <person name="Dehal P."/>
            <person name="Chivian D."/>
            <person name="Giles B."/>
            <person name="Hazen T.C."/>
        </authorList>
    </citation>
    <scope>NUCLEOTIDE SEQUENCE [LARGE SCALE GENOMIC DNA]</scope>
    <source>
        <strain evidence="8">ATCC 14822 / DSM 2638 / NCIMB 8403 / VKM B-1763</strain>
    </source>
</reference>
<keyword evidence="7" id="KW-0418">Kinase</keyword>
<dbReference type="KEGG" id="dsa:Desal_0365"/>
<dbReference type="InterPro" id="IPR003661">
    <property type="entry name" value="HisK_dim/P_dom"/>
</dbReference>
<dbReference type="Proteomes" id="UP000002601">
    <property type="component" value="Chromosome"/>
</dbReference>
<organism evidence="7 8">
    <name type="scientific">Maridesulfovibrio salexigens (strain ATCC 14822 / DSM 2638 / NCIMB 8403 / VKM B-1763)</name>
    <name type="common">Desulfovibrio salexigens</name>
    <dbReference type="NCBI Taxonomy" id="526222"/>
    <lineage>
        <taxon>Bacteria</taxon>
        <taxon>Pseudomonadati</taxon>
        <taxon>Thermodesulfobacteriota</taxon>
        <taxon>Desulfovibrionia</taxon>
        <taxon>Desulfovibrionales</taxon>
        <taxon>Desulfovibrionaceae</taxon>
        <taxon>Maridesulfovibrio</taxon>
    </lineage>
</organism>
<feature type="domain" description="PAC" evidence="6">
    <location>
        <begin position="75"/>
        <end position="127"/>
    </location>
</feature>
<dbReference type="PANTHER" id="PTHR43065">
    <property type="entry name" value="SENSOR HISTIDINE KINASE"/>
    <property type="match status" value="1"/>
</dbReference>
<dbReference type="CDD" id="cd00130">
    <property type="entry name" value="PAS"/>
    <property type="match status" value="1"/>
</dbReference>
<feature type="domain" description="Histidine kinase" evidence="4">
    <location>
        <begin position="147"/>
        <end position="366"/>
    </location>
</feature>
<dbReference type="Pfam" id="PF00512">
    <property type="entry name" value="HisKA"/>
    <property type="match status" value="1"/>
</dbReference>
<dbReference type="GO" id="GO:0000155">
    <property type="term" value="F:phosphorelay sensor kinase activity"/>
    <property type="evidence" value="ECO:0007669"/>
    <property type="project" value="InterPro"/>
</dbReference>
<dbReference type="PRINTS" id="PR00344">
    <property type="entry name" value="BCTRLSENSOR"/>
</dbReference>
<gene>
    <name evidence="7" type="ordered locus">Desal_0365</name>
</gene>
<dbReference type="InterPro" id="IPR000014">
    <property type="entry name" value="PAS"/>
</dbReference>
<dbReference type="SMART" id="SM00091">
    <property type="entry name" value="PAS"/>
    <property type="match status" value="1"/>
</dbReference>
<dbReference type="InterPro" id="IPR004358">
    <property type="entry name" value="Sig_transdc_His_kin-like_C"/>
</dbReference>
<dbReference type="SMART" id="SM00388">
    <property type="entry name" value="HisKA"/>
    <property type="match status" value="1"/>
</dbReference>
<keyword evidence="7" id="KW-0808">Transferase</keyword>
<dbReference type="Pfam" id="PF02518">
    <property type="entry name" value="HATPase_c"/>
    <property type="match status" value="1"/>
</dbReference>
<dbReference type="OrthoDB" id="9777714at2"/>
<evidence type="ECO:0000256" key="2">
    <source>
        <dbReference type="ARBA" id="ARBA00012438"/>
    </source>
</evidence>
<dbReference type="EMBL" id="CP001649">
    <property type="protein sequence ID" value="ACS78432.1"/>
    <property type="molecule type" value="Genomic_DNA"/>
</dbReference>
<dbReference type="SUPFAM" id="SSF47384">
    <property type="entry name" value="Homodimeric domain of signal transducing histidine kinase"/>
    <property type="match status" value="1"/>
</dbReference>
<accession>C6BWV2</accession>
<proteinExistence type="predicted"/>
<dbReference type="SMART" id="SM00387">
    <property type="entry name" value="HATPase_c"/>
    <property type="match status" value="1"/>
</dbReference>
<evidence type="ECO:0000256" key="3">
    <source>
        <dbReference type="ARBA" id="ARBA00022553"/>
    </source>
</evidence>
<dbReference type="PROSITE" id="PS50112">
    <property type="entry name" value="PAS"/>
    <property type="match status" value="1"/>
</dbReference>
<dbReference type="Gene3D" id="3.30.450.20">
    <property type="entry name" value="PAS domain"/>
    <property type="match status" value="1"/>
</dbReference>
<dbReference type="eggNOG" id="COG2202">
    <property type="taxonomic scope" value="Bacteria"/>
</dbReference>
<dbReference type="PANTHER" id="PTHR43065:SF42">
    <property type="entry name" value="TWO-COMPONENT SENSOR PPRA"/>
    <property type="match status" value="1"/>
</dbReference>
<protein>
    <recommendedName>
        <fullName evidence="2">histidine kinase</fullName>
        <ecNumber evidence="2">2.7.13.3</ecNumber>
    </recommendedName>
</protein>
<dbReference type="InterPro" id="IPR035965">
    <property type="entry name" value="PAS-like_dom_sf"/>
</dbReference>
<dbReference type="eggNOG" id="COG4191">
    <property type="taxonomic scope" value="Bacteria"/>
</dbReference>
<keyword evidence="3" id="KW-0597">Phosphoprotein</keyword>
<evidence type="ECO:0000259" key="6">
    <source>
        <dbReference type="PROSITE" id="PS50113"/>
    </source>
</evidence>
<dbReference type="STRING" id="526222.Desal_0365"/>
<name>C6BWV2_MARSD</name>
<sequence length="370" mass="40254">MTDSIYRSVVEDQTELIRRFRPDGKLTFVNSAFCRFYGMSAEELLASHFQELLHPDERERIVRMLYSLTPENPEIVTEPSFTDAAGEVHRVQYVTRAIFDEDGNVVEYQSVGRDVTAQRQAEATLEEARSAMARASRVTTFAVVGGGIAHEINQPLNAIRLLSASALLLADRSENPDKKIVRILQNIAGQVDRIDSIVNHLREHLRNNQTVAGELCNLGKAVESALSLMRAQMVARGIGLELTVDPEIKLVVGTSIRFEELVMNLVANAMQALETCDTCQKTISIRVVSQGSDSVELSVADNGPGFDPKLADELFEPFFSTKSPGSSMGLGLSIVRTIVQSAGGSVVAENRPEGGALLRVILPAAESGGA</sequence>
<dbReference type="InterPro" id="IPR005467">
    <property type="entry name" value="His_kinase_dom"/>
</dbReference>
<dbReference type="InterPro" id="IPR013655">
    <property type="entry name" value="PAS_fold_3"/>
</dbReference>
<dbReference type="Pfam" id="PF08447">
    <property type="entry name" value="PAS_3"/>
    <property type="match status" value="1"/>
</dbReference>
<dbReference type="Gene3D" id="3.30.565.10">
    <property type="entry name" value="Histidine kinase-like ATPase, C-terminal domain"/>
    <property type="match status" value="1"/>
</dbReference>
<evidence type="ECO:0000259" key="4">
    <source>
        <dbReference type="PROSITE" id="PS50109"/>
    </source>
</evidence>
<dbReference type="PROSITE" id="PS50109">
    <property type="entry name" value="HIS_KIN"/>
    <property type="match status" value="1"/>
</dbReference>
<evidence type="ECO:0000259" key="5">
    <source>
        <dbReference type="PROSITE" id="PS50112"/>
    </source>
</evidence>
<dbReference type="HOGENOM" id="CLU_000445_114_39_7"/>
<evidence type="ECO:0000256" key="1">
    <source>
        <dbReference type="ARBA" id="ARBA00000085"/>
    </source>
</evidence>
<dbReference type="Gene3D" id="1.10.287.130">
    <property type="match status" value="1"/>
</dbReference>
<dbReference type="PROSITE" id="PS50113">
    <property type="entry name" value="PAC"/>
    <property type="match status" value="1"/>
</dbReference>
<evidence type="ECO:0000313" key="7">
    <source>
        <dbReference type="EMBL" id="ACS78432.1"/>
    </source>
</evidence>
<dbReference type="InterPro" id="IPR003594">
    <property type="entry name" value="HATPase_dom"/>
</dbReference>
<dbReference type="InterPro" id="IPR036097">
    <property type="entry name" value="HisK_dim/P_sf"/>
</dbReference>
<dbReference type="SUPFAM" id="SSF55874">
    <property type="entry name" value="ATPase domain of HSP90 chaperone/DNA topoisomerase II/histidine kinase"/>
    <property type="match status" value="1"/>
</dbReference>
<comment type="catalytic activity">
    <reaction evidence="1">
        <text>ATP + protein L-histidine = ADP + protein N-phospho-L-histidine.</text>
        <dbReference type="EC" id="2.7.13.3"/>
    </reaction>
</comment>
<dbReference type="InterPro" id="IPR000700">
    <property type="entry name" value="PAS-assoc_C"/>
</dbReference>